<dbReference type="Gene3D" id="3.10.270.10">
    <property type="entry name" value="Urate Oxidase"/>
    <property type="match status" value="1"/>
</dbReference>
<dbReference type="EMBL" id="JANQAO010000005">
    <property type="protein sequence ID" value="MDM5148215.1"/>
    <property type="molecule type" value="Genomic_DNA"/>
</dbReference>
<feature type="site" description="May be catalytically important" evidence="2">
    <location>
        <position position="156"/>
    </location>
</feature>
<accession>A0ABT7QPN9</accession>
<comment type="caution">
    <text evidence="3">The sequence shown here is derived from an EMBL/GenBank/DDBJ whole genome shotgun (WGS) entry which is preliminary data.</text>
</comment>
<dbReference type="PANTHER" id="PTHR36445">
    <property type="entry name" value="GTP CYCLOHYDROLASE MPTA"/>
    <property type="match status" value="1"/>
</dbReference>
<evidence type="ECO:0000313" key="4">
    <source>
        <dbReference type="Proteomes" id="UP001168167"/>
    </source>
</evidence>
<proteinExistence type="inferred from homology"/>
<protein>
    <recommendedName>
        <fullName evidence="2">GTP cyclohydrolase FolE2</fullName>
        <ecNumber evidence="2">3.5.4.16</ecNumber>
    </recommendedName>
</protein>
<gene>
    <name evidence="2 3" type="primary">folE2</name>
    <name evidence="3" type="ORF">NQX30_07575</name>
</gene>
<dbReference type="InterPro" id="IPR003801">
    <property type="entry name" value="GTP_cyclohydrolase_FolE2/MptA"/>
</dbReference>
<dbReference type="HAMAP" id="MF_01527_B">
    <property type="entry name" value="GTP_cyclohydrol_B"/>
    <property type="match status" value="1"/>
</dbReference>
<evidence type="ECO:0000313" key="3">
    <source>
        <dbReference type="EMBL" id="MDM5148215.1"/>
    </source>
</evidence>
<evidence type="ECO:0000256" key="2">
    <source>
        <dbReference type="HAMAP-Rule" id="MF_01527"/>
    </source>
</evidence>
<dbReference type="Proteomes" id="UP001168167">
    <property type="component" value="Unassembled WGS sequence"/>
</dbReference>
<name>A0ABT7QPN9_9GAMM</name>
<comment type="catalytic activity">
    <reaction evidence="2">
        <text>GTP + H2O = 7,8-dihydroneopterin 3'-triphosphate + formate + H(+)</text>
        <dbReference type="Rhea" id="RHEA:17473"/>
        <dbReference type="ChEBI" id="CHEBI:15377"/>
        <dbReference type="ChEBI" id="CHEBI:15378"/>
        <dbReference type="ChEBI" id="CHEBI:15740"/>
        <dbReference type="ChEBI" id="CHEBI:37565"/>
        <dbReference type="ChEBI" id="CHEBI:58462"/>
        <dbReference type="EC" id="3.5.4.16"/>
    </reaction>
</comment>
<keyword evidence="1 2" id="KW-0378">Hydrolase</keyword>
<dbReference type="PANTHER" id="PTHR36445:SF1">
    <property type="entry name" value="GTP CYCLOHYDROLASE MPTA"/>
    <property type="match status" value="1"/>
</dbReference>
<dbReference type="InterPro" id="IPR022838">
    <property type="entry name" value="GTP_cyclohydrolase_FolE2"/>
</dbReference>
<keyword evidence="4" id="KW-1185">Reference proteome</keyword>
<comment type="pathway">
    <text evidence="2">Cofactor biosynthesis; 7,8-dihydroneopterin triphosphate biosynthesis; 7,8-dihydroneopterin triphosphate from GTP: step 1/1.</text>
</comment>
<sequence>MNTKTANTKPVIKDIQGSDDSRAISINHVGICDIRLPMVLADGGSQTPTVGRWACYTNLPAAVRGTHMSRLVRVIHDAGATMNFSRFCAIPEAILEALPDADDCFLSLKFQGFINKAAPISKEHGYLDFEAAFYVWQRNGRLRRLLSAAVPVTSLCPCSKAISQYGAHNQRSRVECVLEAPDTTRLSDVVSLIEEAASCELYSILKRPDERHVTERAYDNPKFVEDMVRDLAVAVARLPEVSNYRVAAENFESIHNHSAYAMIQSPEFPTHILT</sequence>
<dbReference type="GO" id="GO:0003934">
    <property type="term" value="F:GTP cyclohydrolase I activity"/>
    <property type="evidence" value="ECO:0007669"/>
    <property type="project" value="UniProtKB-EC"/>
</dbReference>
<comment type="similarity">
    <text evidence="2">Belongs to the GTP cyclohydrolase IV family.</text>
</comment>
<reference evidence="3" key="2">
    <citation type="journal article" date="2023" name="Microbiome">
        <title>Synthase-selected sorting approach identifies a beta-lactone synthase in a nudibranch symbiotic bacterium.</title>
        <authorList>
            <person name="Dzunkova M."/>
            <person name="La Clair J.J."/>
            <person name="Tyml T."/>
            <person name="Doud D."/>
            <person name="Schulz F."/>
            <person name="Piquer-Esteban S."/>
            <person name="Porcel Sanchis D."/>
            <person name="Osborn A."/>
            <person name="Robinson D."/>
            <person name="Louie K.B."/>
            <person name="Bowen B.P."/>
            <person name="Bowers R.M."/>
            <person name="Lee J."/>
            <person name="Arnau V."/>
            <person name="Diaz-Villanueva W."/>
            <person name="Stepanauskas R."/>
            <person name="Gosliner T."/>
            <person name="Date S.V."/>
            <person name="Northen T.R."/>
            <person name="Cheng J.F."/>
            <person name="Burkart M.D."/>
            <person name="Woyke T."/>
        </authorList>
    </citation>
    <scope>NUCLEOTIDE SEQUENCE</scope>
    <source>
        <strain evidence="3">Df01</strain>
    </source>
</reference>
<evidence type="ECO:0000256" key="1">
    <source>
        <dbReference type="ARBA" id="ARBA00022801"/>
    </source>
</evidence>
<organism evidence="3 4">
    <name type="scientific">Candidatus Doriopsillibacter californiensis</name>
    <dbReference type="NCBI Taxonomy" id="2970740"/>
    <lineage>
        <taxon>Bacteria</taxon>
        <taxon>Pseudomonadati</taxon>
        <taxon>Pseudomonadota</taxon>
        <taxon>Gammaproteobacteria</taxon>
        <taxon>Candidatus Tethybacterales</taxon>
        <taxon>Candidatus Persebacteraceae</taxon>
        <taxon>Candidatus Doriopsillibacter</taxon>
    </lineage>
</organism>
<dbReference type="Pfam" id="PF02649">
    <property type="entry name" value="GCHY-1"/>
    <property type="match status" value="1"/>
</dbReference>
<dbReference type="NCBIfam" id="NF010200">
    <property type="entry name" value="PRK13674.1-1"/>
    <property type="match status" value="1"/>
</dbReference>
<reference evidence="3" key="1">
    <citation type="submission" date="2022-08" db="EMBL/GenBank/DDBJ databases">
        <authorList>
            <person name="Dzunkova M."/>
            <person name="La Clair J."/>
            <person name="Tyml T."/>
            <person name="Doud D."/>
            <person name="Schulz F."/>
            <person name="Piquer S."/>
            <person name="Porcel Sanchis D."/>
            <person name="Osborn A."/>
            <person name="Robinson D."/>
            <person name="Louie K.B."/>
            <person name="Bowen B.P."/>
            <person name="Bowers R."/>
            <person name="Lee J."/>
            <person name="Arnau Llombart V."/>
            <person name="Diaz Villanueva W."/>
            <person name="Gosliner T."/>
            <person name="Northen T."/>
            <person name="Cheng J.-F."/>
            <person name="Burkart M.D."/>
            <person name="Woyke T."/>
        </authorList>
    </citation>
    <scope>NUCLEOTIDE SEQUENCE</scope>
    <source>
        <strain evidence="3">Df01</strain>
    </source>
</reference>
<comment type="function">
    <text evidence="2">Converts GTP to 7,8-dihydroneopterin triphosphate.</text>
</comment>
<dbReference type="EC" id="3.5.4.16" evidence="2"/>